<proteinExistence type="predicted"/>
<accession>A0ACC2V3I1</accession>
<sequence length="134" mass="14412">MSGYTQNSLPSQSSQNVAQTSRDDQTSVQQLASDDPPRNRNSRIYAETSEHMLGMGNRELDNQDEELETDYAGTEGSCDGSDADVTAKDIGLFGGKVVSDSDTLTPSASYNDRGDGNGNIPRSPRIDWSASTND</sequence>
<reference evidence="1" key="1">
    <citation type="submission" date="2023-04" db="EMBL/GenBank/DDBJ databases">
        <title>Draft Genome sequencing of Naganishia species isolated from polar environments using Oxford Nanopore Technology.</title>
        <authorList>
            <person name="Leo P."/>
            <person name="Venkateswaran K."/>
        </authorList>
    </citation>
    <scope>NUCLEOTIDE SEQUENCE</scope>
    <source>
        <strain evidence="1">MNA-CCFEE 5261</strain>
    </source>
</reference>
<evidence type="ECO:0000313" key="2">
    <source>
        <dbReference type="Proteomes" id="UP001241377"/>
    </source>
</evidence>
<gene>
    <name evidence="1" type="ORF">QFC19_008305</name>
</gene>
<organism evidence="1 2">
    <name type="scientific">Naganishia cerealis</name>
    <dbReference type="NCBI Taxonomy" id="610337"/>
    <lineage>
        <taxon>Eukaryota</taxon>
        <taxon>Fungi</taxon>
        <taxon>Dikarya</taxon>
        <taxon>Basidiomycota</taxon>
        <taxon>Agaricomycotina</taxon>
        <taxon>Tremellomycetes</taxon>
        <taxon>Filobasidiales</taxon>
        <taxon>Filobasidiaceae</taxon>
        <taxon>Naganishia</taxon>
    </lineage>
</organism>
<protein>
    <submittedName>
        <fullName evidence="1">Uncharacterized protein</fullName>
    </submittedName>
</protein>
<comment type="caution">
    <text evidence="1">The sequence shown here is derived from an EMBL/GenBank/DDBJ whole genome shotgun (WGS) entry which is preliminary data.</text>
</comment>
<dbReference type="Proteomes" id="UP001241377">
    <property type="component" value="Unassembled WGS sequence"/>
</dbReference>
<evidence type="ECO:0000313" key="1">
    <source>
        <dbReference type="EMBL" id="KAJ9093576.1"/>
    </source>
</evidence>
<keyword evidence="2" id="KW-1185">Reference proteome</keyword>
<name>A0ACC2V3I1_9TREE</name>
<dbReference type="EMBL" id="JASBWR010000122">
    <property type="protein sequence ID" value="KAJ9093576.1"/>
    <property type="molecule type" value="Genomic_DNA"/>
</dbReference>